<dbReference type="OrthoDB" id="1263265at2"/>
<keyword evidence="2" id="KW-1185">Reference proteome</keyword>
<dbReference type="Pfam" id="PF04325">
    <property type="entry name" value="DUF465"/>
    <property type="match status" value="1"/>
</dbReference>
<dbReference type="Gene3D" id="6.10.280.50">
    <property type="match status" value="1"/>
</dbReference>
<dbReference type="InterPro" id="IPR007420">
    <property type="entry name" value="DUF465"/>
</dbReference>
<evidence type="ECO:0008006" key="3">
    <source>
        <dbReference type="Google" id="ProtNLM"/>
    </source>
</evidence>
<accession>A0A0P0NWJ4</accession>
<reference evidence="1 2" key="1">
    <citation type="submission" date="2015-10" db="EMBL/GenBank/DDBJ databases">
        <title>Conservation of the essential genome among Caulobacter and Brevundimonas species.</title>
        <authorList>
            <person name="Scott D."/>
            <person name="Ely B."/>
        </authorList>
    </citation>
    <scope>NUCLEOTIDE SEQUENCE [LARGE SCALE GENOMIC DNA]</scope>
    <source>
        <strain evidence="1 2">CB4</strain>
    </source>
</reference>
<evidence type="ECO:0000313" key="2">
    <source>
        <dbReference type="Proteomes" id="UP000056905"/>
    </source>
</evidence>
<gene>
    <name evidence="1" type="ORF">AQ619_02900</name>
</gene>
<dbReference type="AlphaFoldDB" id="A0A0P0NWJ4"/>
<name>A0A0P0NWJ4_9CAUL</name>
<dbReference type="EMBL" id="CP013002">
    <property type="protein sequence ID" value="ALL12391.1"/>
    <property type="molecule type" value="Genomic_DNA"/>
</dbReference>
<evidence type="ECO:0000313" key="1">
    <source>
        <dbReference type="EMBL" id="ALL12391.1"/>
    </source>
</evidence>
<protein>
    <recommendedName>
        <fullName evidence="3">GTP-binding protein</fullName>
    </recommendedName>
</protein>
<dbReference type="Proteomes" id="UP000056905">
    <property type="component" value="Chromosome"/>
</dbReference>
<dbReference type="InterPro" id="IPR038444">
    <property type="entry name" value="DUF465_sf"/>
</dbReference>
<dbReference type="RefSeq" id="WP_062143999.1">
    <property type="nucleotide sequence ID" value="NZ_CP013002.1"/>
</dbReference>
<dbReference type="KEGG" id="chq:AQ619_02900"/>
<dbReference type="STRING" id="69395.AQ619_02900"/>
<sequence length="80" mass="9156">MSHTPHELHEEFPQDADRIHALKTTDNHFAKLVEGYHEVNRAVHRMETNIEAVADAVLEDFKKQRLDLKDKIASALAKLA</sequence>
<proteinExistence type="predicted"/>
<organism evidence="1 2">
    <name type="scientific">Caulobacter henricii</name>
    <dbReference type="NCBI Taxonomy" id="69395"/>
    <lineage>
        <taxon>Bacteria</taxon>
        <taxon>Pseudomonadati</taxon>
        <taxon>Pseudomonadota</taxon>
        <taxon>Alphaproteobacteria</taxon>
        <taxon>Caulobacterales</taxon>
        <taxon>Caulobacteraceae</taxon>
        <taxon>Caulobacter</taxon>
    </lineage>
</organism>